<dbReference type="AlphaFoldDB" id="A0AAV4N3N5"/>
<dbReference type="EMBL" id="BPLQ01001086">
    <property type="protein sequence ID" value="GIX78440.1"/>
    <property type="molecule type" value="Genomic_DNA"/>
</dbReference>
<accession>A0AAV4N3N5</accession>
<protein>
    <submittedName>
        <fullName evidence="1">Uncharacterized protein</fullName>
    </submittedName>
</protein>
<reference evidence="1 2" key="1">
    <citation type="submission" date="2021-06" db="EMBL/GenBank/DDBJ databases">
        <title>Caerostris darwini draft genome.</title>
        <authorList>
            <person name="Kono N."/>
            <person name="Arakawa K."/>
        </authorList>
    </citation>
    <scope>NUCLEOTIDE SEQUENCE [LARGE SCALE GENOMIC DNA]</scope>
</reference>
<name>A0AAV4N3N5_9ARAC</name>
<dbReference type="Gene3D" id="2.60.40.10">
    <property type="entry name" value="Immunoglobulins"/>
    <property type="match status" value="1"/>
</dbReference>
<sequence length="251" mass="28766">MSYDSNFQEDDISINIKDQNLWKADVSICNSSSKDKVFLLMLTNTNDFKVYPTSGIIKGKSSVSVIVDRLTEEREAGLAVLVKDFTAKDAEGEDCWHCIFENDTSQKHLFPLKIQFHSNRLGNVSPSDSDHNDENGDELCLSCNYNQPIDRAAEDEIPIDHIQQQFISAAEKYIKDVDLITRKEKSLLMEIKETLPQETKRALCMVKDSMQRMHASYAKQLDGKLNELTAVLTRVEHLHEEIVEFKQYEDE</sequence>
<evidence type="ECO:0000313" key="1">
    <source>
        <dbReference type="EMBL" id="GIX78440.1"/>
    </source>
</evidence>
<evidence type="ECO:0000313" key="2">
    <source>
        <dbReference type="Proteomes" id="UP001054837"/>
    </source>
</evidence>
<comment type="caution">
    <text evidence="1">The sequence shown here is derived from an EMBL/GenBank/DDBJ whole genome shotgun (WGS) entry which is preliminary data.</text>
</comment>
<gene>
    <name evidence="1" type="primary">AVEN_27500_2</name>
    <name evidence="1" type="ORF">CDAR_313831</name>
</gene>
<dbReference type="SUPFAM" id="SSF49354">
    <property type="entry name" value="PapD-like"/>
    <property type="match status" value="1"/>
</dbReference>
<dbReference type="InterPro" id="IPR013783">
    <property type="entry name" value="Ig-like_fold"/>
</dbReference>
<proteinExistence type="predicted"/>
<organism evidence="1 2">
    <name type="scientific">Caerostris darwini</name>
    <dbReference type="NCBI Taxonomy" id="1538125"/>
    <lineage>
        <taxon>Eukaryota</taxon>
        <taxon>Metazoa</taxon>
        <taxon>Ecdysozoa</taxon>
        <taxon>Arthropoda</taxon>
        <taxon>Chelicerata</taxon>
        <taxon>Arachnida</taxon>
        <taxon>Araneae</taxon>
        <taxon>Araneomorphae</taxon>
        <taxon>Entelegynae</taxon>
        <taxon>Araneoidea</taxon>
        <taxon>Araneidae</taxon>
        <taxon>Caerostris</taxon>
    </lineage>
</organism>
<dbReference type="Proteomes" id="UP001054837">
    <property type="component" value="Unassembled WGS sequence"/>
</dbReference>
<dbReference type="InterPro" id="IPR008962">
    <property type="entry name" value="PapD-like_sf"/>
</dbReference>
<keyword evidence="2" id="KW-1185">Reference proteome</keyword>